<sequence length="397" mass="45991">MSQGGMVSSIEPFRKGSSFSDWICRLKYTFDGNDVTDSKKQKAHFMNLCGPYLFTQLKTIYNEKDLANATFNDIEAKLKLKLDRVEPDLVQRFRLSLRNQQPDETAEEFVQAVKLQADFCGFGAFRDVAIQDRILAGLRDDRLKEMLLKEEGLTLDKMDKLITTWNIARDNAHALNNNNNNFNYYNLPVGFIDQYSPQQRNFRSSGQVNNFRRPVHERLGFRPYIRQNSQSQNNNNNNNYRRDANNFYHRNQNHRYSGRYNTQYNNRNDNHTNNNNRNNQQQNRYNNKNFRNNESNNRYGQGSQPELEEEPVVVCEYCGVPGHVKRKCFTLKNLKRDVVKFVDLAKPGTSSEKQLTDMMGRLTTAGDMAGSDSDDSYSEWNSGVGWKRSGDGPQDAA</sequence>
<feature type="domain" description="CCHC-type" evidence="3">
    <location>
        <begin position="315"/>
        <end position="328"/>
    </location>
</feature>
<feature type="region of interest" description="Disordered" evidence="2">
    <location>
        <begin position="364"/>
        <end position="397"/>
    </location>
</feature>
<dbReference type="AlphaFoldDB" id="A0A8D7ZUS8"/>
<evidence type="ECO:0000259" key="3">
    <source>
        <dbReference type="PROSITE" id="PS50158"/>
    </source>
</evidence>
<organism evidence="4">
    <name type="scientific">Culex pipiens</name>
    <name type="common">House mosquito</name>
    <dbReference type="NCBI Taxonomy" id="7175"/>
    <lineage>
        <taxon>Eukaryota</taxon>
        <taxon>Metazoa</taxon>
        <taxon>Ecdysozoa</taxon>
        <taxon>Arthropoda</taxon>
        <taxon>Hexapoda</taxon>
        <taxon>Insecta</taxon>
        <taxon>Pterygota</taxon>
        <taxon>Neoptera</taxon>
        <taxon>Endopterygota</taxon>
        <taxon>Diptera</taxon>
        <taxon>Nematocera</taxon>
        <taxon>Culicoidea</taxon>
        <taxon>Culicidae</taxon>
        <taxon>Culicinae</taxon>
        <taxon>Culicini</taxon>
        <taxon>Culex</taxon>
        <taxon>Culex</taxon>
    </lineage>
</organism>
<evidence type="ECO:0000313" key="4">
    <source>
        <dbReference type="EMBL" id="CAG6444280.1"/>
    </source>
</evidence>
<evidence type="ECO:0000256" key="2">
    <source>
        <dbReference type="SAM" id="MobiDB-lite"/>
    </source>
</evidence>
<keyword evidence="1" id="KW-0479">Metal-binding</keyword>
<accession>A0A8D7ZUS8</accession>
<dbReference type="EMBL" id="HBUE01002515">
    <property type="protein sequence ID" value="CAG6444280.1"/>
    <property type="molecule type" value="Transcribed_RNA"/>
</dbReference>
<dbReference type="GO" id="GO:0003676">
    <property type="term" value="F:nucleic acid binding"/>
    <property type="evidence" value="ECO:0007669"/>
    <property type="project" value="InterPro"/>
</dbReference>
<dbReference type="GO" id="GO:0008270">
    <property type="term" value="F:zinc ion binding"/>
    <property type="evidence" value="ECO:0007669"/>
    <property type="project" value="UniProtKB-KW"/>
</dbReference>
<name>A0A8D7ZUS8_CULPI</name>
<proteinExistence type="predicted"/>
<reference evidence="4" key="1">
    <citation type="submission" date="2021-05" db="EMBL/GenBank/DDBJ databases">
        <authorList>
            <person name="Alioto T."/>
            <person name="Alioto T."/>
            <person name="Gomez Garrido J."/>
        </authorList>
    </citation>
    <scope>NUCLEOTIDE SEQUENCE</scope>
</reference>
<dbReference type="PROSITE" id="PS50158">
    <property type="entry name" value="ZF_CCHC"/>
    <property type="match status" value="1"/>
</dbReference>
<feature type="region of interest" description="Disordered" evidence="2">
    <location>
        <begin position="219"/>
        <end position="244"/>
    </location>
</feature>
<feature type="compositionally biased region" description="Low complexity" evidence="2">
    <location>
        <begin position="259"/>
        <end position="299"/>
    </location>
</feature>
<keyword evidence="1" id="KW-0862">Zinc</keyword>
<keyword evidence="1" id="KW-0863">Zinc-finger</keyword>
<dbReference type="InterPro" id="IPR001878">
    <property type="entry name" value="Znf_CCHC"/>
</dbReference>
<feature type="region of interest" description="Disordered" evidence="2">
    <location>
        <begin position="257"/>
        <end position="306"/>
    </location>
</feature>
<protein>
    <submittedName>
        <fullName evidence="4">(northern house mosquito) hypothetical protein</fullName>
    </submittedName>
</protein>
<evidence type="ECO:0000256" key="1">
    <source>
        <dbReference type="PROSITE-ProRule" id="PRU00047"/>
    </source>
</evidence>
<feature type="compositionally biased region" description="Low complexity" evidence="2">
    <location>
        <begin position="227"/>
        <end position="239"/>
    </location>
</feature>